<accession>A0A9P7VY65</accession>
<dbReference type="AlphaFoldDB" id="A0A9P7VY65"/>
<dbReference type="RefSeq" id="XP_043043231.1">
    <property type="nucleotide sequence ID" value="XM_043181566.1"/>
</dbReference>
<proteinExistence type="predicted"/>
<evidence type="ECO:0000313" key="1">
    <source>
        <dbReference type="EMBL" id="KAG7449731.1"/>
    </source>
</evidence>
<evidence type="ECO:0000313" key="2">
    <source>
        <dbReference type="Proteomes" id="UP000812287"/>
    </source>
</evidence>
<protein>
    <submittedName>
        <fullName evidence="1">Uncharacterized protein</fullName>
    </submittedName>
</protein>
<name>A0A9P7VY65_9AGAR</name>
<dbReference type="Proteomes" id="UP000812287">
    <property type="component" value="Unassembled WGS sequence"/>
</dbReference>
<keyword evidence="2" id="KW-1185">Reference proteome</keyword>
<gene>
    <name evidence="1" type="ORF">BT62DRAFT_604229</name>
</gene>
<dbReference type="OrthoDB" id="3004405at2759"/>
<comment type="caution">
    <text evidence="1">The sequence shown here is derived from an EMBL/GenBank/DDBJ whole genome shotgun (WGS) entry which is preliminary data.</text>
</comment>
<dbReference type="GeneID" id="66103862"/>
<sequence>MYYVKTRTRFYSDSSLPTPCLSLSDSRGHRPKSGVLETAIKAPHSQQPLATTPQPDFRTYGRGCAGSRHSTVKPTKSELDTKEKSKFPGFTFPAKWRRKVSTSEPIGLGFYDMPWCGPSPSPQSSLSPSPSSPAAPIRWPFGKSTMFAQRNLFLASIWKKNLKRMGTSNANSFISVTRSTLSSSASSLVSLSRHEAGDDSANEMYAESFEFCLEPPGNPPFVSYTVERVVICREAGAASEDTSLENESPTTQITIVGMDGECDVLDAMRKLRIR</sequence>
<reference evidence="1" key="1">
    <citation type="submission" date="2020-11" db="EMBL/GenBank/DDBJ databases">
        <title>Adaptations for nitrogen fixation in a non-lichenized fungal sporocarp promotes dispersal by wood-feeding termites.</title>
        <authorList>
            <consortium name="DOE Joint Genome Institute"/>
            <person name="Koch R.A."/>
            <person name="Yoon G."/>
            <person name="Arayal U."/>
            <person name="Lail K."/>
            <person name="Amirebrahimi M."/>
            <person name="Labutti K."/>
            <person name="Lipzen A."/>
            <person name="Riley R."/>
            <person name="Barry K."/>
            <person name="Henrissat B."/>
            <person name="Grigoriev I.V."/>
            <person name="Herr J.R."/>
            <person name="Aime M.C."/>
        </authorList>
    </citation>
    <scope>NUCLEOTIDE SEQUENCE</scope>
    <source>
        <strain evidence="1">MCA 3950</strain>
    </source>
</reference>
<dbReference type="EMBL" id="MU250527">
    <property type="protein sequence ID" value="KAG7449731.1"/>
    <property type="molecule type" value="Genomic_DNA"/>
</dbReference>
<organism evidence="1 2">
    <name type="scientific">Guyanagaster necrorhizus</name>
    <dbReference type="NCBI Taxonomy" id="856835"/>
    <lineage>
        <taxon>Eukaryota</taxon>
        <taxon>Fungi</taxon>
        <taxon>Dikarya</taxon>
        <taxon>Basidiomycota</taxon>
        <taxon>Agaricomycotina</taxon>
        <taxon>Agaricomycetes</taxon>
        <taxon>Agaricomycetidae</taxon>
        <taxon>Agaricales</taxon>
        <taxon>Marasmiineae</taxon>
        <taxon>Physalacriaceae</taxon>
        <taxon>Guyanagaster</taxon>
    </lineage>
</organism>